<dbReference type="RefSeq" id="WP_006943585.1">
    <property type="nucleotide sequence ID" value="NZ_CAKZHM010000115.1"/>
</dbReference>
<keyword evidence="2" id="KW-1185">Reference proteome</keyword>
<dbReference type="eggNOG" id="COG1215">
    <property type="taxonomic scope" value="Bacteria"/>
</dbReference>
<protein>
    <submittedName>
        <fullName evidence="1">Glycosyl transferase family 2</fullName>
    </submittedName>
</protein>
<name>A0A075JHI9_9MICO</name>
<dbReference type="InterPro" id="IPR029044">
    <property type="entry name" value="Nucleotide-diphossugar_trans"/>
</dbReference>
<dbReference type="Gene3D" id="3.90.550.10">
    <property type="entry name" value="Spore Coat Polysaccharide Biosynthesis Protein SpsA, Chain A"/>
    <property type="match status" value="1"/>
</dbReference>
<proteinExistence type="predicted"/>
<dbReference type="AlphaFoldDB" id="A0A075JHI9"/>
<dbReference type="KEGG" id="dni:HX89_10390"/>
<organism evidence="1 2">
    <name type="scientific">Dermacoccus nishinomiyaensis</name>
    <dbReference type="NCBI Taxonomy" id="1274"/>
    <lineage>
        <taxon>Bacteria</taxon>
        <taxon>Bacillati</taxon>
        <taxon>Actinomycetota</taxon>
        <taxon>Actinomycetes</taxon>
        <taxon>Micrococcales</taxon>
        <taxon>Dermacoccaceae</taxon>
        <taxon>Dermacoccus</taxon>
    </lineage>
</organism>
<evidence type="ECO:0000313" key="1">
    <source>
        <dbReference type="EMBL" id="AIF41285.1"/>
    </source>
</evidence>
<sequence length="346" mass="37441">MSDEHSPAAQPAGADDGERRGISVFMPILDEEKHLAESVRAILAQEYDGPLEVVLAIGPCHDRTWDVARELADADDRITLVENPTGRTPDGLNAALAATRHDILVRVDGHGILSPGYLRTVERLLAETGAANVGGIMDAEGTTDFEQAVECAMKSKIGVGGVKFKQGGDAGAVETVYLGNFAREWIERVGMYDPRYTRAQDWEMNYRIRRAGGTVWFTPELRVTYRPRASFKALAKQYFEYGMWRRVVARQHKGSINLRYLAPPVAVVGVVGGAALGAFWRPALAAPLGYAALVTAGGVHAARGRDAAVVVRMPAVLATMHLAWGLGFLTSRVELEPAEPGQAPRA</sequence>
<dbReference type="SUPFAM" id="SSF53448">
    <property type="entry name" value="Nucleotide-diphospho-sugar transferases"/>
    <property type="match status" value="1"/>
</dbReference>
<dbReference type="HOGENOM" id="CLU_025996_19_0_11"/>
<dbReference type="Proteomes" id="UP000027986">
    <property type="component" value="Chromosome"/>
</dbReference>
<keyword evidence="1" id="KW-0808">Transferase</keyword>
<dbReference type="Pfam" id="PF13641">
    <property type="entry name" value="Glyco_tranf_2_3"/>
    <property type="match status" value="1"/>
</dbReference>
<accession>A0A075JHI9</accession>
<gene>
    <name evidence="1" type="ORF">HX89_10390</name>
</gene>
<dbReference type="InterPro" id="IPR050834">
    <property type="entry name" value="Glycosyltransf_2"/>
</dbReference>
<reference evidence="1 2" key="1">
    <citation type="submission" date="2014-07" db="EMBL/GenBank/DDBJ databases">
        <title>Genome Sequencing of Dermacoccus nishinomiyaensis.</title>
        <authorList>
            <person name="Hong K.W."/>
            <person name="Chan K.G."/>
        </authorList>
    </citation>
    <scope>NUCLEOTIDE SEQUENCE [LARGE SCALE GENOMIC DNA]</scope>
    <source>
        <strain evidence="1 2">M25</strain>
    </source>
</reference>
<dbReference type="GeneID" id="41841528"/>
<dbReference type="EMBL" id="CP008889">
    <property type="protein sequence ID" value="AIF41285.1"/>
    <property type="molecule type" value="Genomic_DNA"/>
</dbReference>
<dbReference type="CDD" id="cd02525">
    <property type="entry name" value="Succinoglycan_BP_ExoA"/>
    <property type="match status" value="1"/>
</dbReference>
<dbReference type="OrthoDB" id="1757142at2"/>
<dbReference type="GO" id="GO:0016740">
    <property type="term" value="F:transferase activity"/>
    <property type="evidence" value="ECO:0007669"/>
    <property type="project" value="UniProtKB-KW"/>
</dbReference>
<evidence type="ECO:0000313" key="2">
    <source>
        <dbReference type="Proteomes" id="UP000027986"/>
    </source>
</evidence>
<dbReference type="PANTHER" id="PTHR43685:SF2">
    <property type="entry name" value="GLYCOSYLTRANSFERASE 2-LIKE DOMAIN-CONTAINING PROTEIN"/>
    <property type="match status" value="1"/>
</dbReference>
<dbReference type="PANTHER" id="PTHR43685">
    <property type="entry name" value="GLYCOSYLTRANSFERASE"/>
    <property type="match status" value="1"/>
</dbReference>